<dbReference type="Pfam" id="PF12804">
    <property type="entry name" value="NTP_transf_3"/>
    <property type="match status" value="1"/>
</dbReference>
<feature type="binding site" evidence="8">
    <location>
        <position position="94"/>
    </location>
    <ligand>
        <name>GTP</name>
        <dbReference type="ChEBI" id="CHEBI:37565"/>
    </ligand>
</feature>
<dbReference type="EC" id="2.7.7.77" evidence="8"/>
<dbReference type="PANTHER" id="PTHR19136">
    <property type="entry name" value="MOLYBDENUM COFACTOR GUANYLYLTRANSFERASE"/>
    <property type="match status" value="1"/>
</dbReference>
<reference evidence="10" key="1">
    <citation type="submission" date="2022-12" db="EMBL/GenBank/DDBJ databases">
        <title>Polyphasic identification of a Novel Hot-Spring Cyanobacterium Ocullathermofonsia sinensis gen nov. sp. nov. and Genomic Insights on its Adaptations to the Thermal Habitat.</title>
        <authorList>
            <person name="Daroch M."/>
            <person name="Tang J."/>
            <person name="Jiang Y."/>
        </authorList>
    </citation>
    <scope>NUCLEOTIDE SEQUENCE</scope>
    <source>
        <strain evidence="10">PKUAC-SCTA174</strain>
    </source>
</reference>
<evidence type="ECO:0000256" key="3">
    <source>
        <dbReference type="ARBA" id="ARBA00022723"/>
    </source>
</evidence>
<keyword evidence="6 8" id="KW-0342">GTP-binding</keyword>
<keyword evidence="3 8" id="KW-0479">Metal-binding</keyword>
<dbReference type="HAMAP" id="MF_00316">
    <property type="entry name" value="MobA"/>
    <property type="match status" value="1"/>
</dbReference>
<sequence length="220" mass="24883">MQSKSNANLSAIVLAGGQSSRMGQDKALIAIGQRTLLQQVCEVAQHCADVVYVVTPWIDRYQPLLGESWESASSHRSENSTKIRFIQEHPLSQDDIMHGPLVGFAQGLVHVETEWTLLLACDLPNLRVEVLQSWLMMLPNVDAQTIALLCKNSNGWWEALCGFYRRRSLEKLKPFIEQGGRSFQRWLDQELVQELPISQPDILFNCNTPADVEQARKLAR</sequence>
<comment type="cofactor">
    <cofactor evidence="8">
        <name>Mg(2+)</name>
        <dbReference type="ChEBI" id="CHEBI:18420"/>
    </cofactor>
</comment>
<keyword evidence="11" id="KW-1185">Reference proteome</keyword>
<evidence type="ECO:0000259" key="9">
    <source>
        <dbReference type="Pfam" id="PF12804"/>
    </source>
</evidence>
<evidence type="ECO:0000256" key="1">
    <source>
        <dbReference type="ARBA" id="ARBA00022490"/>
    </source>
</evidence>
<comment type="function">
    <text evidence="8">Transfers a GMP moiety from GTP to Mo-molybdopterin (Mo-MPT) cofactor (Moco or molybdenum cofactor) to form Mo-molybdopterin guanine dinucleotide (Mo-MGD) cofactor.</text>
</comment>
<dbReference type="CDD" id="cd02503">
    <property type="entry name" value="MobA"/>
    <property type="match status" value="1"/>
</dbReference>
<dbReference type="Proteomes" id="UP001163152">
    <property type="component" value="Chromosome"/>
</dbReference>
<keyword evidence="1 8" id="KW-0963">Cytoplasm</keyword>
<evidence type="ECO:0000256" key="4">
    <source>
        <dbReference type="ARBA" id="ARBA00022741"/>
    </source>
</evidence>
<comment type="domain">
    <text evidence="8">The N-terminal domain determines nucleotide recognition and specific binding, while the C-terminal domain determines the specific binding to the target protein.</text>
</comment>
<feature type="binding site" evidence="8">
    <location>
        <begin position="14"/>
        <end position="16"/>
    </location>
    <ligand>
        <name>GTP</name>
        <dbReference type="ChEBI" id="CHEBI:37565"/>
    </ligand>
</feature>
<protein>
    <recommendedName>
        <fullName evidence="8">Probable molybdenum cofactor guanylyltransferase</fullName>
        <shortName evidence="8">MoCo guanylyltransferase</shortName>
        <ecNumber evidence="8">2.7.7.77</ecNumber>
    </recommendedName>
    <alternativeName>
        <fullName evidence="8">GTP:molybdopterin guanylyltransferase</fullName>
    </alternativeName>
    <alternativeName>
        <fullName evidence="8">Mo-MPT guanylyltransferase</fullName>
    </alternativeName>
    <alternativeName>
        <fullName evidence="8">Molybdopterin guanylyltransferase</fullName>
    </alternativeName>
    <alternativeName>
        <fullName evidence="8">Molybdopterin-guanine dinucleotide synthase</fullName>
        <shortName evidence="8">MGD synthase</shortName>
    </alternativeName>
</protein>
<comment type="subcellular location">
    <subcellularLocation>
        <location evidence="8">Cytoplasm</location>
    </subcellularLocation>
</comment>
<dbReference type="GO" id="GO:0046872">
    <property type="term" value="F:metal ion binding"/>
    <property type="evidence" value="ECO:0007669"/>
    <property type="project" value="UniProtKB-KW"/>
</dbReference>
<comment type="catalytic activity">
    <reaction evidence="8">
        <text>Mo-molybdopterin + GTP + H(+) = Mo-molybdopterin guanine dinucleotide + diphosphate</text>
        <dbReference type="Rhea" id="RHEA:34243"/>
        <dbReference type="ChEBI" id="CHEBI:15378"/>
        <dbReference type="ChEBI" id="CHEBI:33019"/>
        <dbReference type="ChEBI" id="CHEBI:37565"/>
        <dbReference type="ChEBI" id="CHEBI:71302"/>
        <dbReference type="ChEBI" id="CHEBI:71310"/>
        <dbReference type="EC" id="2.7.7.77"/>
    </reaction>
</comment>
<dbReference type="GO" id="GO:0005525">
    <property type="term" value="F:GTP binding"/>
    <property type="evidence" value="ECO:0007669"/>
    <property type="project" value="UniProtKB-UniRule"/>
</dbReference>
<dbReference type="InterPro" id="IPR013482">
    <property type="entry name" value="Molybde_CF_guanTrfase"/>
</dbReference>
<evidence type="ECO:0000256" key="6">
    <source>
        <dbReference type="ARBA" id="ARBA00023134"/>
    </source>
</evidence>
<feature type="binding site" evidence="8">
    <location>
        <position position="122"/>
    </location>
    <ligand>
        <name>GTP</name>
        <dbReference type="ChEBI" id="CHEBI:37565"/>
    </ligand>
</feature>
<accession>A0A9E8ZEX2</accession>
<keyword evidence="7 8" id="KW-0501">Molybdenum cofactor biosynthesis</keyword>
<keyword evidence="5 8" id="KW-0460">Magnesium</keyword>
<dbReference type="EMBL" id="CP113797">
    <property type="protein sequence ID" value="WAL62110.1"/>
    <property type="molecule type" value="Genomic_DNA"/>
</dbReference>
<feature type="binding site" evidence="8">
    <location>
        <position position="122"/>
    </location>
    <ligand>
        <name>Mg(2+)</name>
        <dbReference type="ChEBI" id="CHEBI:18420"/>
    </ligand>
</feature>
<name>A0A9E8ZEX2_9CYAN</name>
<dbReference type="NCBIfam" id="NF002741">
    <property type="entry name" value="PRK02726.1"/>
    <property type="match status" value="1"/>
</dbReference>
<evidence type="ECO:0000256" key="2">
    <source>
        <dbReference type="ARBA" id="ARBA00022679"/>
    </source>
</evidence>
<keyword evidence="4 8" id="KW-0547">Nucleotide-binding</keyword>
<dbReference type="Gene3D" id="3.90.550.10">
    <property type="entry name" value="Spore Coat Polysaccharide Biosynthesis Protein SpsA, Chain A"/>
    <property type="match status" value="1"/>
</dbReference>
<feature type="binding site" evidence="8">
    <location>
        <position position="26"/>
    </location>
    <ligand>
        <name>GTP</name>
        <dbReference type="ChEBI" id="CHEBI:37565"/>
    </ligand>
</feature>
<proteinExistence type="inferred from homology"/>
<gene>
    <name evidence="8" type="primary">mobA</name>
    <name evidence="10" type="ORF">OXH18_09025</name>
</gene>
<evidence type="ECO:0000313" key="11">
    <source>
        <dbReference type="Proteomes" id="UP001163152"/>
    </source>
</evidence>
<dbReference type="RefSeq" id="WP_268612214.1">
    <property type="nucleotide sequence ID" value="NZ_CP113797.1"/>
</dbReference>
<dbReference type="InterPro" id="IPR029044">
    <property type="entry name" value="Nucleotide-diphossugar_trans"/>
</dbReference>
<comment type="caution">
    <text evidence="8">Lacks conserved residue(s) required for the propagation of feature annotation.</text>
</comment>
<dbReference type="PANTHER" id="PTHR19136:SF81">
    <property type="entry name" value="MOLYBDENUM COFACTOR GUANYLYLTRANSFERASE"/>
    <property type="match status" value="1"/>
</dbReference>
<comment type="similarity">
    <text evidence="8">Belongs to the MobA family.</text>
</comment>
<evidence type="ECO:0000256" key="7">
    <source>
        <dbReference type="ARBA" id="ARBA00023150"/>
    </source>
</evidence>
<keyword evidence="10" id="KW-0548">Nucleotidyltransferase</keyword>
<organism evidence="10 11">
    <name type="scientific">Thermocoleostomius sinensis A174</name>
    <dbReference type="NCBI Taxonomy" id="2016057"/>
    <lineage>
        <taxon>Bacteria</taxon>
        <taxon>Bacillati</taxon>
        <taxon>Cyanobacteriota</taxon>
        <taxon>Cyanophyceae</taxon>
        <taxon>Oculatellales</taxon>
        <taxon>Oculatellaceae</taxon>
        <taxon>Thermocoleostomius</taxon>
    </lineage>
</organism>
<evidence type="ECO:0000313" key="10">
    <source>
        <dbReference type="EMBL" id="WAL62110.1"/>
    </source>
</evidence>
<keyword evidence="2 8" id="KW-0808">Transferase</keyword>
<evidence type="ECO:0000256" key="8">
    <source>
        <dbReference type="HAMAP-Rule" id="MF_00316"/>
    </source>
</evidence>
<dbReference type="GO" id="GO:0005737">
    <property type="term" value="C:cytoplasm"/>
    <property type="evidence" value="ECO:0007669"/>
    <property type="project" value="UniProtKB-SubCell"/>
</dbReference>
<feature type="domain" description="MobA-like NTP transferase" evidence="9">
    <location>
        <begin position="11"/>
        <end position="187"/>
    </location>
</feature>
<evidence type="ECO:0000256" key="5">
    <source>
        <dbReference type="ARBA" id="ARBA00022842"/>
    </source>
</evidence>
<dbReference type="InterPro" id="IPR025877">
    <property type="entry name" value="MobA-like_NTP_Trfase"/>
</dbReference>
<dbReference type="GO" id="GO:0061603">
    <property type="term" value="F:molybdenum cofactor guanylyltransferase activity"/>
    <property type="evidence" value="ECO:0007669"/>
    <property type="project" value="UniProtKB-EC"/>
</dbReference>
<dbReference type="SUPFAM" id="SSF53448">
    <property type="entry name" value="Nucleotide-diphospho-sugar transferases"/>
    <property type="match status" value="1"/>
</dbReference>
<dbReference type="AlphaFoldDB" id="A0A9E8ZEX2"/>
<dbReference type="KEGG" id="tsin:OXH18_09025"/>
<dbReference type="GO" id="GO:0006777">
    <property type="term" value="P:Mo-molybdopterin cofactor biosynthetic process"/>
    <property type="evidence" value="ECO:0007669"/>
    <property type="project" value="UniProtKB-KW"/>
</dbReference>